<dbReference type="HOGENOM" id="CLU_366881_0_0_1"/>
<protein>
    <submittedName>
        <fullName evidence="1">Uncharacterized protein</fullName>
    </submittedName>
</protein>
<dbReference type="InterPro" id="IPR013083">
    <property type="entry name" value="Znf_RING/FYVE/PHD"/>
</dbReference>
<keyword evidence="2" id="KW-1185">Reference proteome</keyword>
<dbReference type="AlphaFoldDB" id="R0K052"/>
<dbReference type="InterPro" id="IPR011011">
    <property type="entry name" value="Znf_FYVE_PHD"/>
</dbReference>
<evidence type="ECO:0000313" key="2">
    <source>
        <dbReference type="Proteomes" id="UP000016935"/>
    </source>
</evidence>
<dbReference type="EMBL" id="KB908833">
    <property type="protein sequence ID" value="EOA83064.1"/>
    <property type="molecule type" value="Genomic_DNA"/>
</dbReference>
<proteinExistence type="predicted"/>
<name>R0K052_EXST2</name>
<sequence length="760" mass="84708">MPARKPPRNPTYAKAAGQLLQSAECYEALLEGMSASNDERIVESTGEQGYGIIAMISKKKGVLMRPVATISELQSQDWATPGEYIANFRHVYDITRPSPEARIDMLSVSEHAVYPCLGLRWSSEAKGKLVEANTRCKACGNPLKAENYVHCRRCDNVFHTECTSARHDQPFILEDGTLYDALQEPVLCPTCEDETVLSKKLPPNEHCDLFLCIDIGSHKPKVSVRWESSTGNKTEFESLDGLPVPAVTITDGLVQTHGNSAAIRRIHDHCDDTTSVFRPIKKILYSDEDNRKAADSGKQLSELFQPFFEEIFNTLYNAHKPALVKWAMPATQGSSPMRLTPAIALPSGLSMKRKEPALTALFQPARGFVGRFNVKDADIKISEMPESEMALLGSVHDNMLDLADYQWVAIFDAGGSTCDFSLHRICSDRADYKYELFASQSCIHGRTQEIQCLIDSFSDLDDTDWDGLEDYVKLARTDPVNAAKLYPKILRLGDTWKHHRDQSRELLRGWLKEICAQITAITGKEPLAILQTGGGLLETDNVETFKEMLRDHLFHGQITENAFTNASTSIALRGLQAHLGSLYSKMDRSPVAILFQSDVSLDPGSEDCIYIILTNKGDPLGAHSLIHRSQVQQGEVVAWDVSWFENGSFDVPYFTILGEVKDRTEYKGLMATASIPKDEARVIARVTLPRPSNWEDRSLSSKRKVSTCTDRSSDDALQEAAVDVFEQVNGLDTQLIDRYTSMKKLTMRDADADPHMNTIG</sequence>
<organism evidence="1 2">
    <name type="scientific">Exserohilum turcicum (strain 28A)</name>
    <name type="common">Northern leaf blight fungus</name>
    <name type="synonym">Setosphaeria turcica</name>
    <dbReference type="NCBI Taxonomy" id="671987"/>
    <lineage>
        <taxon>Eukaryota</taxon>
        <taxon>Fungi</taxon>
        <taxon>Dikarya</taxon>
        <taxon>Ascomycota</taxon>
        <taxon>Pezizomycotina</taxon>
        <taxon>Dothideomycetes</taxon>
        <taxon>Pleosporomycetidae</taxon>
        <taxon>Pleosporales</taxon>
        <taxon>Pleosporineae</taxon>
        <taxon>Pleosporaceae</taxon>
        <taxon>Exserohilum</taxon>
    </lineage>
</organism>
<gene>
    <name evidence="1" type="ORF">SETTUDRAFT_21764</name>
</gene>
<reference evidence="1 2" key="1">
    <citation type="journal article" date="2012" name="PLoS Pathog.">
        <title>Diverse lifestyles and strategies of plant pathogenesis encoded in the genomes of eighteen Dothideomycetes fungi.</title>
        <authorList>
            <person name="Ohm R.A."/>
            <person name="Feau N."/>
            <person name="Henrissat B."/>
            <person name="Schoch C.L."/>
            <person name="Horwitz B.A."/>
            <person name="Barry K.W."/>
            <person name="Condon B.J."/>
            <person name="Copeland A.C."/>
            <person name="Dhillon B."/>
            <person name="Glaser F."/>
            <person name="Hesse C.N."/>
            <person name="Kosti I."/>
            <person name="LaButti K."/>
            <person name="Lindquist E.A."/>
            <person name="Lucas S."/>
            <person name="Salamov A.A."/>
            <person name="Bradshaw R.E."/>
            <person name="Ciuffetti L."/>
            <person name="Hamelin R.C."/>
            <person name="Kema G.H.J."/>
            <person name="Lawrence C."/>
            <person name="Scott J.A."/>
            <person name="Spatafora J.W."/>
            <person name="Turgeon B.G."/>
            <person name="de Wit P.J.G.M."/>
            <person name="Zhong S."/>
            <person name="Goodwin S.B."/>
            <person name="Grigoriev I.V."/>
        </authorList>
    </citation>
    <scope>NUCLEOTIDE SEQUENCE [LARGE SCALE GENOMIC DNA]</scope>
    <source>
        <strain evidence="2">28A</strain>
    </source>
</reference>
<accession>R0K052</accession>
<dbReference type="Proteomes" id="UP000016935">
    <property type="component" value="Unassembled WGS sequence"/>
</dbReference>
<dbReference type="Gene3D" id="3.30.40.10">
    <property type="entry name" value="Zinc/RING finger domain, C3HC4 (zinc finger)"/>
    <property type="match status" value="1"/>
</dbReference>
<dbReference type="GeneID" id="19402481"/>
<dbReference type="RefSeq" id="XP_008028711.1">
    <property type="nucleotide sequence ID" value="XM_008030520.1"/>
</dbReference>
<dbReference type="SUPFAM" id="SSF57903">
    <property type="entry name" value="FYVE/PHD zinc finger"/>
    <property type="match status" value="1"/>
</dbReference>
<reference evidence="1 2" key="2">
    <citation type="journal article" date="2013" name="PLoS Genet.">
        <title>Comparative genome structure, secondary metabolite, and effector coding capacity across Cochliobolus pathogens.</title>
        <authorList>
            <person name="Condon B.J."/>
            <person name="Leng Y."/>
            <person name="Wu D."/>
            <person name="Bushley K.E."/>
            <person name="Ohm R.A."/>
            <person name="Otillar R."/>
            <person name="Martin J."/>
            <person name="Schackwitz W."/>
            <person name="Grimwood J."/>
            <person name="MohdZainudin N."/>
            <person name="Xue C."/>
            <person name="Wang R."/>
            <person name="Manning V.A."/>
            <person name="Dhillon B."/>
            <person name="Tu Z.J."/>
            <person name="Steffenson B.J."/>
            <person name="Salamov A."/>
            <person name="Sun H."/>
            <person name="Lowry S."/>
            <person name="LaButti K."/>
            <person name="Han J."/>
            <person name="Copeland A."/>
            <person name="Lindquist E."/>
            <person name="Barry K."/>
            <person name="Schmutz J."/>
            <person name="Baker S.E."/>
            <person name="Ciuffetti L.M."/>
            <person name="Grigoriev I.V."/>
            <person name="Zhong S."/>
            <person name="Turgeon B.G."/>
        </authorList>
    </citation>
    <scope>NUCLEOTIDE SEQUENCE [LARGE SCALE GENOMIC DNA]</scope>
    <source>
        <strain evidence="2">28A</strain>
    </source>
</reference>
<dbReference type="CDD" id="cd15489">
    <property type="entry name" value="PHD_SF"/>
    <property type="match status" value="1"/>
</dbReference>
<evidence type="ECO:0000313" key="1">
    <source>
        <dbReference type="EMBL" id="EOA83064.1"/>
    </source>
</evidence>
<dbReference type="OrthoDB" id="3797629at2759"/>